<dbReference type="EMBL" id="AHAM01000262">
    <property type="protein sequence ID" value="EHK53633.1"/>
    <property type="molecule type" value="Genomic_DNA"/>
</dbReference>
<reference evidence="1 2" key="1">
    <citation type="journal article" date="2012" name="J. Bacteriol.">
        <title>Draft Genome Sequence of Mesorhizobium alhagi CCNWXJ12-2T, a Novel Salt-Resistant Species Isolated from the Desert of Northwestern China.</title>
        <authorList>
            <person name="Zhou M."/>
            <person name="Chen W."/>
            <person name="Chen H."/>
            <person name="Wei G."/>
        </authorList>
    </citation>
    <scope>NUCLEOTIDE SEQUENCE [LARGE SCALE GENOMIC DNA]</scope>
    <source>
        <strain evidence="1 2">CCNWXJ12-2</strain>
    </source>
</reference>
<name>H0I087_9HYPH</name>
<keyword evidence="2" id="KW-1185">Reference proteome</keyword>
<proteinExistence type="predicted"/>
<evidence type="ECO:0000313" key="2">
    <source>
        <dbReference type="Proteomes" id="UP000003250"/>
    </source>
</evidence>
<dbReference type="Proteomes" id="UP000003250">
    <property type="component" value="Unassembled WGS sequence"/>
</dbReference>
<organism evidence="1 2">
    <name type="scientific">Mesorhizobium alhagi CCNWXJ12-2</name>
    <dbReference type="NCBI Taxonomy" id="1107882"/>
    <lineage>
        <taxon>Bacteria</taxon>
        <taxon>Pseudomonadati</taxon>
        <taxon>Pseudomonadota</taxon>
        <taxon>Alphaproteobacteria</taxon>
        <taxon>Hyphomicrobiales</taxon>
        <taxon>Phyllobacteriaceae</taxon>
        <taxon>Allomesorhizobium</taxon>
    </lineage>
</organism>
<gene>
    <name evidence="1" type="ORF">MAXJ12_29370</name>
</gene>
<evidence type="ECO:0000313" key="1">
    <source>
        <dbReference type="EMBL" id="EHK53633.1"/>
    </source>
</evidence>
<accession>H0I087</accession>
<protein>
    <submittedName>
        <fullName evidence="1">Uncharacterized protein</fullName>
    </submittedName>
</protein>
<sequence>MLFTAILKRKMNFVANFVVHLSGKADAAWAGELFQARGYVDAISENIAISIDNDVTEVDPNPEKNFLAGLPRRVDAEQFLDFHCRPHGSDSAWELGEHPVSGRSHHPPPVVGDPGLYLVPHEMLHEGEGAFLVPGH</sequence>
<dbReference type="AlphaFoldDB" id="H0I087"/>